<dbReference type="Proteomes" id="UP000016924">
    <property type="component" value="Unassembled WGS sequence"/>
</dbReference>
<dbReference type="RefSeq" id="XP_007783383.1">
    <property type="nucleotide sequence ID" value="XM_007785193.1"/>
</dbReference>
<organism evidence="1 2">
    <name type="scientific">Coniosporium apollinis (strain CBS 100218)</name>
    <name type="common">Rock-inhabiting black yeast</name>
    <dbReference type="NCBI Taxonomy" id="1168221"/>
    <lineage>
        <taxon>Eukaryota</taxon>
        <taxon>Fungi</taxon>
        <taxon>Dikarya</taxon>
        <taxon>Ascomycota</taxon>
        <taxon>Pezizomycotina</taxon>
        <taxon>Dothideomycetes</taxon>
        <taxon>Dothideomycetes incertae sedis</taxon>
        <taxon>Coniosporium</taxon>
    </lineage>
</organism>
<reference evidence="2" key="1">
    <citation type="submission" date="2012-06" db="EMBL/GenBank/DDBJ databases">
        <title>The genome sequence of Coniosporium apollinis CBS 100218.</title>
        <authorList>
            <consortium name="The Broad Institute Genome Sequencing Platform"/>
            <person name="Cuomo C."/>
            <person name="Gorbushina A."/>
            <person name="Noack S."/>
            <person name="Walker B."/>
            <person name="Young S.K."/>
            <person name="Zeng Q."/>
            <person name="Gargeya S."/>
            <person name="Fitzgerald M."/>
            <person name="Haas B."/>
            <person name="Abouelleil A."/>
            <person name="Alvarado L."/>
            <person name="Arachchi H.M."/>
            <person name="Berlin A.M."/>
            <person name="Chapman S.B."/>
            <person name="Goldberg J."/>
            <person name="Griggs A."/>
            <person name="Gujja S."/>
            <person name="Hansen M."/>
            <person name="Howarth C."/>
            <person name="Imamovic A."/>
            <person name="Larimer J."/>
            <person name="McCowan C."/>
            <person name="Montmayeur A."/>
            <person name="Murphy C."/>
            <person name="Neiman D."/>
            <person name="Pearson M."/>
            <person name="Priest M."/>
            <person name="Roberts A."/>
            <person name="Saif S."/>
            <person name="Shea T."/>
            <person name="Sisk P."/>
            <person name="Sykes S."/>
            <person name="Wortman J."/>
            <person name="Nusbaum C."/>
            <person name="Birren B."/>
        </authorList>
    </citation>
    <scope>NUCLEOTIDE SEQUENCE [LARGE SCALE GENOMIC DNA]</scope>
    <source>
        <strain evidence="2">CBS 100218</strain>
    </source>
</reference>
<proteinExistence type="predicted"/>
<gene>
    <name evidence="1" type="ORF">W97_07214</name>
</gene>
<evidence type="ECO:0000313" key="1">
    <source>
        <dbReference type="EMBL" id="EON68066.1"/>
    </source>
</evidence>
<dbReference type="STRING" id="1168221.R7Z2D0"/>
<dbReference type="GeneID" id="19904525"/>
<evidence type="ECO:0000313" key="2">
    <source>
        <dbReference type="Proteomes" id="UP000016924"/>
    </source>
</evidence>
<keyword evidence="2" id="KW-1185">Reference proteome</keyword>
<accession>R7Z2D0</accession>
<dbReference type="OMA" id="VCKETED"/>
<dbReference type="OrthoDB" id="66964at2759"/>
<protein>
    <submittedName>
        <fullName evidence="1">Uncharacterized protein</fullName>
    </submittedName>
</protein>
<sequence length="209" mass="22599">MLDGDIGFFLESINPVSAAVSDHLTTIAKLLTQIAYPEDYLNHNAQSLVPSLRATAVSLRQDNASKASSVACKRTAVADLASAVLATHRQLLETGIRILEQTMHGAVARGVRARAEHLAVVAKGMELKLRIITQTQTPDEELLSALEAYTSHLATTTKALLLREKTAKGMLQRYEAAGLGMEDIAARYARVCKETEDVKGEIEMLGAKT</sequence>
<name>R7Z2D0_CONA1</name>
<dbReference type="HOGENOM" id="CLU_1315338_0_0_1"/>
<dbReference type="EMBL" id="JH767592">
    <property type="protein sequence ID" value="EON68066.1"/>
    <property type="molecule type" value="Genomic_DNA"/>
</dbReference>
<dbReference type="AlphaFoldDB" id="R7Z2D0"/>